<dbReference type="Pfam" id="PF20338">
    <property type="entry name" value="DUF6633"/>
    <property type="match status" value="1"/>
</dbReference>
<sequence length="206" mass="24001">MFDSHEPSIVTIKMRYGELNARAAVAYLLADALEFFNAGETMSDTQVAMTVDLIIEEYPHLKTDDLKLCFKNAMKLKYGQIYNRIDGQVVLSWLKKYNSERCSIADNQSYKEHRLLIESDSKPTSGMFYEEYRAELQERARNGDKDAVTALELSDRISNMIQERRVERQKKDLNAFYKKLESENETDNQMEQESHTRHHGADKEEV</sequence>
<proteinExistence type="predicted"/>
<evidence type="ECO:0000256" key="1">
    <source>
        <dbReference type="SAM" id="MobiDB-lite"/>
    </source>
</evidence>
<gene>
    <name evidence="2" type="ORF">JCM6292_2068</name>
</gene>
<accession>W4P987</accession>
<feature type="compositionally biased region" description="Basic and acidic residues" evidence="1">
    <location>
        <begin position="192"/>
        <end position="206"/>
    </location>
</feature>
<name>W4P987_9BACE</name>
<dbReference type="Proteomes" id="UP000018861">
    <property type="component" value="Unassembled WGS sequence"/>
</dbReference>
<organism evidence="2 3">
    <name type="scientific">Bacteroides pyogenes JCM 6292</name>
    <dbReference type="NCBI Taxonomy" id="1235809"/>
    <lineage>
        <taxon>Bacteria</taxon>
        <taxon>Pseudomonadati</taxon>
        <taxon>Bacteroidota</taxon>
        <taxon>Bacteroidia</taxon>
        <taxon>Bacteroidales</taxon>
        <taxon>Bacteroidaceae</taxon>
        <taxon>Bacteroides</taxon>
    </lineage>
</organism>
<protein>
    <submittedName>
        <fullName evidence="2">Uncharacterized protein</fullName>
    </submittedName>
</protein>
<comment type="caution">
    <text evidence="2">The sequence shown here is derived from an EMBL/GenBank/DDBJ whole genome shotgun (WGS) entry which is preliminary data.</text>
</comment>
<dbReference type="AlphaFoldDB" id="W4P987"/>
<dbReference type="EMBL" id="BAIQ01000021">
    <property type="protein sequence ID" value="GAE15744.1"/>
    <property type="molecule type" value="Genomic_DNA"/>
</dbReference>
<dbReference type="InterPro" id="IPR046573">
    <property type="entry name" value="DUF6633"/>
</dbReference>
<feature type="region of interest" description="Disordered" evidence="1">
    <location>
        <begin position="177"/>
        <end position="206"/>
    </location>
</feature>
<evidence type="ECO:0000313" key="2">
    <source>
        <dbReference type="EMBL" id="GAE15744.1"/>
    </source>
</evidence>
<evidence type="ECO:0000313" key="3">
    <source>
        <dbReference type="Proteomes" id="UP000018861"/>
    </source>
</evidence>
<reference evidence="2 3" key="1">
    <citation type="journal article" date="2014" name="Genome Announc.">
        <title>Draft Genome Sequences of Three Strains of Bacteroides pyogenes Isolated from a Cat and Swine.</title>
        <authorList>
            <person name="Sakamoto M."/>
            <person name="Oshima K."/>
            <person name="Suda W."/>
            <person name="Kitamura K."/>
            <person name="Iida T."/>
            <person name="Hattori M."/>
            <person name="Ohkuma M."/>
        </authorList>
    </citation>
    <scope>NUCLEOTIDE SEQUENCE [LARGE SCALE GENOMIC DNA]</scope>
    <source>
        <strain evidence="2 3">JCM 6292</strain>
    </source>
</reference>